<evidence type="ECO:0000313" key="1">
    <source>
        <dbReference type="EMBL" id="GAA3918685.1"/>
    </source>
</evidence>
<dbReference type="RefSeq" id="WP_344796577.1">
    <property type="nucleotide sequence ID" value="NZ_BAABBN010000004.1"/>
</dbReference>
<accession>A0ABP7MA31</accession>
<evidence type="ECO:0000313" key="2">
    <source>
        <dbReference type="Proteomes" id="UP001501565"/>
    </source>
</evidence>
<keyword evidence="2" id="KW-1185">Reference proteome</keyword>
<comment type="caution">
    <text evidence="1">The sequence shown here is derived from an EMBL/GenBank/DDBJ whole genome shotgun (WGS) entry which is preliminary data.</text>
</comment>
<name>A0ABP7MA31_9GAMM</name>
<dbReference type="EMBL" id="BAABBN010000004">
    <property type="protein sequence ID" value="GAA3918685.1"/>
    <property type="molecule type" value="Genomic_DNA"/>
</dbReference>
<protein>
    <submittedName>
        <fullName evidence="1">Uncharacterized protein</fullName>
    </submittedName>
</protein>
<sequence length="193" mass="22329">MCEEIRNGLTENENIIRSLKNNIVVNVQRVYFKSSLKEWLEDKKQNLSTYFNLECNSILVTLSNADIIGFADDDVKDSIVTWFDTQNGIEDDTQYYDREWSTLLDYDDPVYSNKDTWAVLIGEKVTRIRVLSIDLGGIKRFDDSFQRAIILETEKGGLVLSYGLKEIEGSYFPISKLEDFPQELMDKAEIIEL</sequence>
<organism evidence="1 2">
    <name type="scientific">Litoribacillus peritrichatus</name>
    <dbReference type="NCBI Taxonomy" id="718191"/>
    <lineage>
        <taxon>Bacteria</taxon>
        <taxon>Pseudomonadati</taxon>
        <taxon>Pseudomonadota</taxon>
        <taxon>Gammaproteobacteria</taxon>
        <taxon>Oceanospirillales</taxon>
        <taxon>Oceanospirillaceae</taxon>
        <taxon>Litoribacillus</taxon>
    </lineage>
</organism>
<proteinExistence type="predicted"/>
<reference evidence="2" key="1">
    <citation type="journal article" date="2019" name="Int. J. Syst. Evol. Microbiol.">
        <title>The Global Catalogue of Microorganisms (GCM) 10K type strain sequencing project: providing services to taxonomists for standard genome sequencing and annotation.</title>
        <authorList>
            <consortium name="The Broad Institute Genomics Platform"/>
            <consortium name="The Broad Institute Genome Sequencing Center for Infectious Disease"/>
            <person name="Wu L."/>
            <person name="Ma J."/>
        </authorList>
    </citation>
    <scope>NUCLEOTIDE SEQUENCE [LARGE SCALE GENOMIC DNA]</scope>
    <source>
        <strain evidence="2">JCM 17551</strain>
    </source>
</reference>
<gene>
    <name evidence="1" type="ORF">GCM10022277_12450</name>
</gene>
<dbReference type="Proteomes" id="UP001501565">
    <property type="component" value="Unassembled WGS sequence"/>
</dbReference>